<protein>
    <recommendedName>
        <fullName evidence="4">ABC transporter permease</fullName>
    </recommendedName>
</protein>
<comment type="caution">
    <text evidence="2">The sequence shown here is derived from an EMBL/GenBank/DDBJ whole genome shotgun (WGS) entry which is preliminary data.</text>
</comment>
<keyword evidence="1" id="KW-0812">Transmembrane</keyword>
<feature type="transmembrane region" description="Helical" evidence="1">
    <location>
        <begin position="51"/>
        <end position="73"/>
    </location>
</feature>
<feature type="transmembrane region" description="Helical" evidence="1">
    <location>
        <begin position="21"/>
        <end position="39"/>
    </location>
</feature>
<evidence type="ECO:0000313" key="3">
    <source>
        <dbReference type="Proteomes" id="UP001431532"/>
    </source>
</evidence>
<sequence length="238" mass="27026">MFNRVFIHELKSMTRDKMYTFLLVYPIIMAVIAYFLVPYLRDLDSQIAADIVVLIFVLMNSFMFGAITGFTLLDDQDDKVLLSLRITPINVKYYVAIKLSISYVLGVLATMLLILVTGFLNSISLIDFLFIILLAPMQGPIIALFINSFATNKVEGFVFMKLSGIILLVPIAALFLTNWTELLLGIIPGFWTARIVSMQLLPIEFFFSASWIYFVIGCIVNIVIGLLFFKLYTKRVNI</sequence>
<gene>
    <name evidence="2" type="ORF">QJ521_02755</name>
</gene>
<dbReference type="Proteomes" id="UP001431532">
    <property type="component" value="Unassembled WGS sequence"/>
</dbReference>
<proteinExistence type="predicted"/>
<keyword evidence="1" id="KW-1133">Transmembrane helix</keyword>
<evidence type="ECO:0000256" key="1">
    <source>
        <dbReference type="SAM" id="Phobius"/>
    </source>
</evidence>
<organism evidence="2 3">
    <name type="scientific">Peloplasma aerotolerans</name>
    <dbReference type="NCBI Taxonomy" id="3044389"/>
    <lineage>
        <taxon>Bacteria</taxon>
        <taxon>Bacillati</taxon>
        <taxon>Mycoplasmatota</taxon>
        <taxon>Mollicutes</taxon>
        <taxon>Acholeplasmatales</taxon>
        <taxon>Acholeplasmataceae</taxon>
        <taxon>Peloplasma</taxon>
    </lineage>
</organism>
<reference evidence="2" key="1">
    <citation type="submission" date="2023-05" db="EMBL/GenBank/DDBJ databases">
        <title>Mariniplasma microaerophilum sp. nov., a novel anaerobic mollicute isolated from terrestrial mud volcano, Taman Peninsula, Russia.</title>
        <authorList>
            <person name="Khomyakova M.A."/>
            <person name="Merkel A.Y."/>
            <person name="Slobodkin A.I."/>
        </authorList>
    </citation>
    <scope>NUCLEOTIDE SEQUENCE</scope>
    <source>
        <strain evidence="2">M4Ah</strain>
    </source>
</reference>
<dbReference type="AlphaFoldDB" id="A0AAW6U3L9"/>
<feature type="transmembrane region" description="Helical" evidence="1">
    <location>
        <begin position="162"/>
        <end position="191"/>
    </location>
</feature>
<keyword evidence="1" id="KW-0472">Membrane</keyword>
<feature type="transmembrane region" description="Helical" evidence="1">
    <location>
        <begin position="211"/>
        <end position="232"/>
    </location>
</feature>
<name>A0AAW6U3L9_9MOLU</name>
<feature type="transmembrane region" description="Helical" evidence="1">
    <location>
        <begin position="93"/>
        <end position="116"/>
    </location>
</feature>
<feature type="transmembrane region" description="Helical" evidence="1">
    <location>
        <begin position="128"/>
        <end position="150"/>
    </location>
</feature>
<dbReference type="RefSeq" id="WP_282838890.1">
    <property type="nucleotide sequence ID" value="NZ_JASCXW010000005.1"/>
</dbReference>
<evidence type="ECO:0000313" key="2">
    <source>
        <dbReference type="EMBL" id="MDI6452475.1"/>
    </source>
</evidence>
<evidence type="ECO:0008006" key="4">
    <source>
        <dbReference type="Google" id="ProtNLM"/>
    </source>
</evidence>
<accession>A0AAW6U3L9</accession>
<dbReference type="EMBL" id="JASCXW010000005">
    <property type="protein sequence ID" value="MDI6452475.1"/>
    <property type="molecule type" value="Genomic_DNA"/>
</dbReference>
<keyword evidence="3" id="KW-1185">Reference proteome</keyword>